<proteinExistence type="predicted"/>
<protein>
    <recommendedName>
        <fullName evidence="4">Lipoprotein</fullName>
    </recommendedName>
</protein>
<evidence type="ECO:0000256" key="1">
    <source>
        <dbReference type="SAM" id="SignalP"/>
    </source>
</evidence>
<feature type="signal peptide" evidence="1">
    <location>
        <begin position="1"/>
        <end position="18"/>
    </location>
</feature>
<feature type="chain" id="PRO_5011709756" description="Lipoprotein" evidence="1">
    <location>
        <begin position="19"/>
        <end position="182"/>
    </location>
</feature>
<sequence length="182" mass="19274">MTRIFIILAAVLGLAACAANDLDKPPVPLGDFALGYNVVVAPNPVKGPASREASPDVLAAAVKSAVDARFGRYEGDRLYHLGISVDGYVLAHPGIPIVFTPKSVLIVKVTVWDDARQVKLNDEPHQITVTEPISPRTIVGSGNTQKADAQLANLAASAAKQIERWLVSQNAEAGWFVPDEAG</sequence>
<dbReference type="OrthoDB" id="7834608at2"/>
<gene>
    <name evidence="2" type="ORF">SAMN05421688_1595</name>
</gene>
<dbReference type="AlphaFoldDB" id="A0A1I0WN44"/>
<name>A0A1I0WN44_9RHOB</name>
<keyword evidence="3" id="KW-1185">Reference proteome</keyword>
<dbReference type="Proteomes" id="UP000198796">
    <property type="component" value="Unassembled WGS sequence"/>
</dbReference>
<evidence type="ECO:0000313" key="2">
    <source>
        <dbReference type="EMBL" id="SFA90041.1"/>
    </source>
</evidence>
<keyword evidence="1" id="KW-0732">Signal</keyword>
<dbReference type="PROSITE" id="PS51257">
    <property type="entry name" value="PROKAR_LIPOPROTEIN"/>
    <property type="match status" value="1"/>
</dbReference>
<accession>A0A1I0WN44</accession>
<organism evidence="2 3">
    <name type="scientific">Poseidonocella pacifica</name>
    <dbReference type="NCBI Taxonomy" id="871651"/>
    <lineage>
        <taxon>Bacteria</taxon>
        <taxon>Pseudomonadati</taxon>
        <taxon>Pseudomonadota</taxon>
        <taxon>Alphaproteobacteria</taxon>
        <taxon>Rhodobacterales</taxon>
        <taxon>Roseobacteraceae</taxon>
        <taxon>Poseidonocella</taxon>
    </lineage>
</organism>
<evidence type="ECO:0008006" key="4">
    <source>
        <dbReference type="Google" id="ProtNLM"/>
    </source>
</evidence>
<dbReference type="EMBL" id="FOJU01000002">
    <property type="protein sequence ID" value="SFA90041.1"/>
    <property type="molecule type" value="Genomic_DNA"/>
</dbReference>
<dbReference type="STRING" id="871651.SAMN05421688_1595"/>
<reference evidence="2 3" key="1">
    <citation type="submission" date="2016-10" db="EMBL/GenBank/DDBJ databases">
        <authorList>
            <person name="de Groot N.N."/>
        </authorList>
    </citation>
    <scope>NUCLEOTIDE SEQUENCE [LARGE SCALE GENOMIC DNA]</scope>
    <source>
        <strain evidence="2 3">DSM 29316</strain>
    </source>
</reference>
<evidence type="ECO:0000313" key="3">
    <source>
        <dbReference type="Proteomes" id="UP000198796"/>
    </source>
</evidence>
<dbReference type="RefSeq" id="WP_092062768.1">
    <property type="nucleotide sequence ID" value="NZ_FOJU01000002.1"/>
</dbReference>